<comment type="caution">
    <text evidence="2">The sequence shown here is derived from an EMBL/GenBank/DDBJ whole genome shotgun (WGS) entry which is preliminary data.</text>
</comment>
<dbReference type="EMBL" id="BART01010477">
    <property type="protein sequence ID" value="GAG89046.1"/>
    <property type="molecule type" value="Genomic_DNA"/>
</dbReference>
<dbReference type="InterPro" id="IPR011050">
    <property type="entry name" value="Pectin_lyase_fold/virulence"/>
</dbReference>
<evidence type="ECO:0000313" key="2">
    <source>
        <dbReference type="EMBL" id="GAG89046.1"/>
    </source>
</evidence>
<reference evidence="2" key="1">
    <citation type="journal article" date="2014" name="Front. Microbiol.">
        <title>High frequency of phylogenetically diverse reductive dehalogenase-homologous genes in deep subseafloor sedimentary metagenomes.</title>
        <authorList>
            <person name="Kawai M."/>
            <person name="Futagami T."/>
            <person name="Toyoda A."/>
            <person name="Takaki Y."/>
            <person name="Nishi S."/>
            <person name="Hori S."/>
            <person name="Arai W."/>
            <person name="Tsubouchi T."/>
            <person name="Morono Y."/>
            <person name="Uchiyama I."/>
            <person name="Ito T."/>
            <person name="Fujiyama A."/>
            <person name="Inagaki F."/>
            <person name="Takami H."/>
        </authorList>
    </citation>
    <scope>NUCLEOTIDE SEQUENCE</scope>
    <source>
        <strain evidence="2">Expedition CK06-06</strain>
    </source>
</reference>
<gene>
    <name evidence="2" type="ORF">S01H4_22757</name>
</gene>
<protein>
    <recommendedName>
        <fullName evidence="1">Right handed beta helix domain-containing protein</fullName>
    </recommendedName>
</protein>
<feature type="non-terminal residue" evidence="2">
    <location>
        <position position="148"/>
    </location>
</feature>
<dbReference type="Gene3D" id="2.160.20.10">
    <property type="entry name" value="Single-stranded right-handed beta-helix, Pectin lyase-like"/>
    <property type="match status" value="1"/>
</dbReference>
<dbReference type="InterPro" id="IPR012334">
    <property type="entry name" value="Pectin_lyas_fold"/>
</dbReference>
<proteinExistence type="predicted"/>
<dbReference type="AlphaFoldDB" id="X1CXW0"/>
<dbReference type="SUPFAM" id="SSF51126">
    <property type="entry name" value="Pectin lyase-like"/>
    <property type="match status" value="1"/>
</dbReference>
<evidence type="ECO:0000259" key="1">
    <source>
        <dbReference type="Pfam" id="PF13229"/>
    </source>
</evidence>
<dbReference type="Pfam" id="PF13229">
    <property type="entry name" value="Beta_helix"/>
    <property type="match status" value="1"/>
</dbReference>
<accession>X1CXW0</accession>
<name>X1CXW0_9ZZZZ</name>
<feature type="domain" description="Right handed beta helix" evidence="1">
    <location>
        <begin position="11"/>
        <end position="122"/>
    </location>
</feature>
<organism evidence="2">
    <name type="scientific">marine sediment metagenome</name>
    <dbReference type="NCBI Taxonomy" id="412755"/>
    <lineage>
        <taxon>unclassified sequences</taxon>
        <taxon>metagenomes</taxon>
        <taxon>ecological metagenomes</taxon>
    </lineage>
</organism>
<dbReference type="InterPro" id="IPR039448">
    <property type="entry name" value="Beta_helix"/>
</dbReference>
<sequence length="148" mass="17056">MTVIFVLSEEYGQLYLINCDNITIENQEMTSPIFAINAWLCNNLLIQNNYFGRYQPAICQRFSAIWLYTCNNISIENNNFEYRYSAASIHNSQEIVLRSNNIENGDQGFSIGKSENCTIEGNFVYACKYLFELREVNNTLIDSISVLT</sequence>